<sequence>MGNHGFLLSSMVVRLEAKLFIGCTLVLYKEGVGMLSLLCILSDMLSRKRYILSEDQIRDERIRRSLTK</sequence>
<dbReference type="KEGG" id="vg:13994483"/>
<evidence type="ECO:0000313" key="3">
    <source>
        <dbReference type="Proteomes" id="UP000009213"/>
    </source>
</evidence>
<accession>K4FE86</accession>
<keyword evidence="3" id="KW-1185">Reference proteome</keyword>
<evidence type="ECO:0000256" key="1">
    <source>
        <dbReference type="SAM" id="Phobius"/>
    </source>
</evidence>
<feature type="transmembrane region" description="Helical" evidence="1">
    <location>
        <begin position="19"/>
        <end position="41"/>
    </location>
</feature>
<dbReference type="EMBL" id="JN986844">
    <property type="protein sequence ID" value="AFH19881.1"/>
    <property type="molecule type" value="Genomic_DNA"/>
</dbReference>
<name>K4FE86_9CAUD</name>
<keyword evidence="1" id="KW-0472">Membrane</keyword>
<proteinExistence type="predicted"/>
<evidence type="ECO:0000313" key="2">
    <source>
        <dbReference type="EMBL" id="AFH19881.1"/>
    </source>
</evidence>
<reference evidence="3" key="1">
    <citation type="submission" date="2011-11" db="EMBL/GenBank/DDBJ databases">
        <authorList>
            <person name="Chibeu A."/>
            <person name="Kropinski A.M."/>
        </authorList>
    </citation>
    <scope>NUCLEOTIDE SEQUENCE [LARGE SCALE GENOMIC DNA]</scope>
</reference>
<keyword evidence="1" id="KW-0812">Transmembrane</keyword>
<protein>
    <submittedName>
        <fullName evidence="2">Uncharacterized protein</fullName>
    </submittedName>
</protein>
<keyword evidence="1" id="KW-1133">Transmembrane helix</keyword>
<dbReference type="GeneID" id="13994483"/>
<dbReference type="Proteomes" id="UP000009213">
    <property type="component" value="Segment"/>
</dbReference>
<gene>
    <name evidence="2" type="ORF">ACG-C91_0055</name>
</gene>
<dbReference type="RefSeq" id="YP_006987818.1">
    <property type="nucleotide sequence ID" value="NC_019403.1"/>
</dbReference>
<organism evidence="2 3">
    <name type="scientific">Escherichia phage vB_EcoP_ACG-C91</name>
    <dbReference type="NCBI Taxonomy" id="1141139"/>
    <lineage>
        <taxon>Viruses</taxon>
        <taxon>Duplodnaviria</taxon>
        <taxon>Heunggongvirae</taxon>
        <taxon>Uroviricota</taxon>
        <taxon>Caudoviricetes</taxon>
        <taxon>Autographivirales</taxon>
        <taxon>Autosignataviridae</taxon>
        <taxon>Molineuxvirinae</taxon>
        <taxon>Vectrevirus</taxon>
        <taxon>Vectrevirus ACGC91</taxon>
    </lineage>
</organism>